<dbReference type="PANTHER" id="PTHR36039">
    <property type="match status" value="1"/>
</dbReference>
<dbReference type="RefSeq" id="WP_167857393.1">
    <property type="nucleotide sequence ID" value="NZ_SIJK02000022.1"/>
</dbReference>
<dbReference type="Proteomes" id="UP001193081">
    <property type="component" value="Unassembled WGS sequence"/>
</dbReference>
<keyword evidence="1" id="KW-0436">Ligase</keyword>
<dbReference type="PANTHER" id="PTHR36039:SF2">
    <property type="entry name" value="RNA LIGASE_CYCLIC NUCLEOTIDE PHOSPHODIESTERASE FAMILY PROTEIN"/>
    <property type="match status" value="1"/>
</dbReference>
<evidence type="ECO:0000313" key="2">
    <source>
        <dbReference type="Proteomes" id="UP001193081"/>
    </source>
</evidence>
<gene>
    <name evidence="1" type="ORF">EYB53_013335</name>
</gene>
<evidence type="ECO:0000313" key="1">
    <source>
        <dbReference type="EMBL" id="MBP1466693.1"/>
    </source>
</evidence>
<dbReference type="Pfam" id="PF13563">
    <property type="entry name" value="2_5_RNA_ligase2"/>
    <property type="match status" value="1"/>
</dbReference>
<protein>
    <submittedName>
        <fullName evidence="1">2'-5' RNA ligase family protein</fullName>
    </submittedName>
</protein>
<dbReference type="InterPro" id="IPR009097">
    <property type="entry name" value="Cyclic_Pdiesterase"/>
</dbReference>
<dbReference type="Gene3D" id="3.90.1140.10">
    <property type="entry name" value="Cyclic phosphodiesterase"/>
    <property type="match status" value="1"/>
</dbReference>
<reference evidence="1 2" key="1">
    <citation type="submission" date="2021-03" db="EMBL/GenBank/DDBJ databases">
        <authorList>
            <person name="Grouzdev D.S."/>
        </authorList>
    </citation>
    <scope>NUCLEOTIDE SEQUENCE [LARGE SCALE GENOMIC DNA]</scope>
    <source>
        <strain evidence="1 2">M50-1</strain>
    </source>
</reference>
<keyword evidence="2" id="KW-1185">Reference proteome</keyword>
<organism evidence="1 2">
    <name type="scientific">Candidatus Chloroploca mongolica</name>
    <dbReference type="NCBI Taxonomy" id="2528176"/>
    <lineage>
        <taxon>Bacteria</taxon>
        <taxon>Bacillati</taxon>
        <taxon>Chloroflexota</taxon>
        <taxon>Chloroflexia</taxon>
        <taxon>Chloroflexales</taxon>
        <taxon>Chloroflexineae</taxon>
        <taxon>Oscillochloridaceae</taxon>
        <taxon>Candidatus Chloroploca</taxon>
    </lineage>
</organism>
<accession>A0ABS4DB55</accession>
<dbReference type="EMBL" id="SIJK02000022">
    <property type="protein sequence ID" value="MBP1466693.1"/>
    <property type="molecule type" value="Genomic_DNA"/>
</dbReference>
<sequence length="187" mass="20047">MHTGVIELFLDNHAEAAVRDLWATLSRLLGTPRLDAYGMRPHVTVLASSQLHTYALRPLLSAIAATTAPFEISFATAATFLARDGIVFLAPTPTLALLQIQQTLYQAVVATGMSVGSHYTPETWIPHCTLAVGLTDAQTARAIAICREYVVAIYGRIVALGAVDIRPEQPYERYVLSLCGGAGPSSP</sequence>
<name>A0ABS4DB55_9CHLR</name>
<dbReference type="SUPFAM" id="SSF55144">
    <property type="entry name" value="LigT-like"/>
    <property type="match status" value="1"/>
</dbReference>
<comment type="caution">
    <text evidence="1">The sequence shown here is derived from an EMBL/GenBank/DDBJ whole genome shotgun (WGS) entry which is preliminary data.</text>
</comment>
<dbReference type="GO" id="GO:0016874">
    <property type="term" value="F:ligase activity"/>
    <property type="evidence" value="ECO:0007669"/>
    <property type="project" value="UniProtKB-KW"/>
</dbReference>
<proteinExistence type="predicted"/>